<dbReference type="PANTHER" id="PTHR11129:SF3">
    <property type="entry name" value="PROTEIN PRENYLTRANSFERASE ALPHA SUBUNIT REPEAT-CONTAINING PROTEIN 1"/>
    <property type="match status" value="1"/>
</dbReference>
<organism evidence="6 7">
    <name type="scientific">Sapayoa aenigma</name>
    <name type="common">broad-billed sapayoa</name>
    <dbReference type="NCBI Taxonomy" id="239371"/>
    <lineage>
        <taxon>Eukaryota</taxon>
        <taxon>Metazoa</taxon>
        <taxon>Chordata</taxon>
        <taxon>Craniata</taxon>
        <taxon>Vertebrata</taxon>
        <taxon>Euteleostomi</taxon>
        <taxon>Archelosauria</taxon>
        <taxon>Archosauria</taxon>
        <taxon>Dinosauria</taxon>
        <taxon>Saurischia</taxon>
        <taxon>Theropoda</taxon>
        <taxon>Coelurosauria</taxon>
        <taxon>Aves</taxon>
        <taxon>Neognathae</taxon>
        <taxon>Neoaves</taxon>
        <taxon>Telluraves</taxon>
        <taxon>Australaves</taxon>
        <taxon>Passeriformes</taxon>
        <taxon>Tyrannidae</taxon>
        <taxon>Sapayoa</taxon>
    </lineage>
</organism>
<dbReference type="Proteomes" id="UP000589485">
    <property type="component" value="Unassembled WGS sequence"/>
</dbReference>
<keyword evidence="7" id="KW-1185">Reference proteome</keyword>
<evidence type="ECO:0000256" key="2">
    <source>
        <dbReference type="ARBA" id="ARBA00022602"/>
    </source>
</evidence>
<keyword evidence="2" id="KW-0637">Prenyltransferase</keyword>
<feature type="non-terminal residue" evidence="6">
    <location>
        <position position="1"/>
    </location>
</feature>
<dbReference type="FunFam" id="1.25.40.120:FF:000012">
    <property type="entry name" value="Protein prenyltransferase alpha subunit repeat containing 1"/>
    <property type="match status" value="1"/>
</dbReference>
<keyword evidence="4" id="KW-0677">Repeat</keyword>
<reference evidence="6 7" key="1">
    <citation type="submission" date="2019-09" db="EMBL/GenBank/DDBJ databases">
        <title>Bird 10,000 Genomes (B10K) Project - Family phase.</title>
        <authorList>
            <person name="Zhang G."/>
        </authorList>
    </citation>
    <scope>NUCLEOTIDE SEQUENCE [LARGE SCALE GENOMIC DNA]</scope>
    <source>
        <strain evidence="6">B10K-DU-030-41</strain>
        <tissue evidence="6">Muscle</tissue>
    </source>
</reference>
<comment type="caution">
    <text evidence="6">The sequence shown here is derived from an EMBL/GenBank/DDBJ whole genome shotgun (WGS) entry which is preliminary data.</text>
</comment>
<dbReference type="InterPro" id="IPR002088">
    <property type="entry name" value="Prenyl_trans_a"/>
</dbReference>
<dbReference type="Pfam" id="PF01239">
    <property type="entry name" value="PPTA"/>
    <property type="match status" value="4"/>
</dbReference>
<evidence type="ECO:0000313" key="7">
    <source>
        <dbReference type="Proteomes" id="UP000589485"/>
    </source>
</evidence>
<evidence type="ECO:0000313" key="6">
    <source>
        <dbReference type="EMBL" id="NXA13069.1"/>
    </source>
</evidence>
<feature type="non-terminal residue" evidence="6">
    <location>
        <position position="408"/>
    </location>
</feature>
<name>A0A7K7T8C6_9TYRA</name>
<dbReference type="GO" id="GO:0008318">
    <property type="term" value="F:protein prenyltransferase activity"/>
    <property type="evidence" value="ECO:0007669"/>
    <property type="project" value="InterPro"/>
</dbReference>
<proteinExistence type="inferred from homology"/>
<evidence type="ECO:0000256" key="4">
    <source>
        <dbReference type="ARBA" id="ARBA00022737"/>
    </source>
</evidence>
<gene>
    <name evidence="6" type="primary">Ptar1</name>
    <name evidence="6" type="ORF">SAPAEN_R11339</name>
</gene>
<protein>
    <submittedName>
        <fullName evidence="6">PTAR1 protein</fullName>
    </submittedName>
</protein>
<sequence>MAESPEEVAVLVQRVVKDIRNAFQRNPHIDEIGLIPCPEARYNRSPIVLVENKLGVESWCVKFLLPYVHNKLLLYRQRKQWLNKDELIDITCTLLLLNPDFTTAWNVRKELILSGTLNPLKDLHLGKLALTKFPKSPETWIHRRWVLQQLIQENSLPSLVTKGNLGAAPVERIHRLVQEEMNVCSEAAGRYPSNYNAWSHRIWVLQHLAKLTVKVLLDELSSTKYWVSMHVSDHSGFHYRQFLLNSLIGRTVSDSNVLVQNQMVNEQTPNLQKEEESAGTEAACAEEQSVDLPRHLEEEMELCTELIDNYPGHETLWCHSDETLNNSHHSPTASHMAQAMDVDGLNESSSKQGYTQETKRLKRAPVQDSLGPEMEYRFIDKVLSTCRDVDQARFATAYRKWLVTFLSQ</sequence>
<evidence type="ECO:0000256" key="1">
    <source>
        <dbReference type="ARBA" id="ARBA00006734"/>
    </source>
</evidence>
<dbReference type="EMBL" id="VZSY01000900">
    <property type="protein sequence ID" value="NXA13069.1"/>
    <property type="molecule type" value="Genomic_DNA"/>
</dbReference>
<feature type="region of interest" description="Disordered" evidence="5">
    <location>
        <begin position="268"/>
        <end position="287"/>
    </location>
</feature>
<evidence type="ECO:0000256" key="3">
    <source>
        <dbReference type="ARBA" id="ARBA00022679"/>
    </source>
</evidence>
<dbReference type="OrthoDB" id="5358702at2759"/>
<dbReference type="AlphaFoldDB" id="A0A7K7T8C6"/>
<comment type="similarity">
    <text evidence="1">Belongs to the protein prenyltransferase subunit alpha family.</text>
</comment>
<keyword evidence="3" id="KW-0808">Transferase</keyword>
<accession>A0A7K7T8C6</accession>
<dbReference type="Gene3D" id="1.25.40.120">
    <property type="entry name" value="Protein prenylyltransferase"/>
    <property type="match status" value="1"/>
</dbReference>
<dbReference type="PANTHER" id="PTHR11129">
    <property type="entry name" value="PROTEIN FARNESYLTRANSFERASE ALPHA SUBUNIT/RAB GERANYLGERANYL TRANSFERASE ALPHA SUBUNIT"/>
    <property type="match status" value="1"/>
</dbReference>
<dbReference type="PROSITE" id="PS51147">
    <property type="entry name" value="PFTA"/>
    <property type="match status" value="2"/>
</dbReference>
<evidence type="ECO:0000256" key="5">
    <source>
        <dbReference type="SAM" id="MobiDB-lite"/>
    </source>
</evidence>
<dbReference type="SUPFAM" id="SSF48439">
    <property type="entry name" value="Protein prenylyltransferase"/>
    <property type="match status" value="1"/>
</dbReference>
<dbReference type="GO" id="GO:0005737">
    <property type="term" value="C:cytoplasm"/>
    <property type="evidence" value="ECO:0007669"/>
    <property type="project" value="TreeGrafter"/>
</dbReference>